<dbReference type="AlphaFoldDB" id="V4LY19"/>
<gene>
    <name evidence="1" type="ORF">EUTSA_v10028009mg</name>
</gene>
<evidence type="ECO:0000313" key="1">
    <source>
        <dbReference type="EMBL" id="ESQ47422.1"/>
    </source>
</evidence>
<dbReference type="EMBL" id="KI517416">
    <property type="protein sequence ID" value="ESQ47422.1"/>
    <property type="molecule type" value="Genomic_DNA"/>
</dbReference>
<dbReference type="Gramene" id="ESQ47422">
    <property type="protein sequence ID" value="ESQ47422"/>
    <property type="gene ID" value="EUTSA_v10028009mg"/>
</dbReference>
<protein>
    <submittedName>
        <fullName evidence="1">Uncharacterized protein</fullName>
    </submittedName>
</protein>
<sequence>MCHLSSWTHRGQTLPTQKVAVSPYASPSTSFLCTSFKITQRKRAIKKIHINKNCICGNLSCKTTKSVDLFDDYVLYYLSVLLL</sequence>
<evidence type="ECO:0000313" key="2">
    <source>
        <dbReference type="Proteomes" id="UP000030689"/>
    </source>
</evidence>
<proteinExistence type="predicted"/>
<name>V4LY19_EUTSA</name>
<organism evidence="1 2">
    <name type="scientific">Eutrema salsugineum</name>
    <name type="common">Saltwater cress</name>
    <name type="synonym">Sisymbrium salsugineum</name>
    <dbReference type="NCBI Taxonomy" id="72664"/>
    <lineage>
        <taxon>Eukaryota</taxon>
        <taxon>Viridiplantae</taxon>
        <taxon>Streptophyta</taxon>
        <taxon>Embryophyta</taxon>
        <taxon>Tracheophyta</taxon>
        <taxon>Spermatophyta</taxon>
        <taxon>Magnoliopsida</taxon>
        <taxon>eudicotyledons</taxon>
        <taxon>Gunneridae</taxon>
        <taxon>Pentapetalae</taxon>
        <taxon>rosids</taxon>
        <taxon>malvids</taxon>
        <taxon>Brassicales</taxon>
        <taxon>Brassicaceae</taxon>
        <taxon>Eutremeae</taxon>
        <taxon>Eutrema</taxon>
    </lineage>
</organism>
<keyword evidence="2" id="KW-1185">Reference proteome</keyword>
<dbReference type="Proteomes" id="UP000030689">
    <property type="component" value="Unassembled WGS sequence"/>
</dbReference>
<dbReference type="KEGG" id="eus:EUTSA_v10028009mg"/>
<reference evidence="1 2" key="1">
    <citation type="journal article" date="2013" name="Front. Plant Sci.">
        <title>The Reference Genome of the Halophytic Plant Eutrema salsugineum.</title>
        <authorList>
            <person name="Yang R."/>
            <person name="Jarvis D.E."/>
            <person name="Chen H."/>
            <person name="Beilstein M.A."/>
            <person name="Grimwood J."/>
            <person name="Jenkins J."/>
            <person name="Shu S."/>
            <person name="Prochnik S."/>
            <person name="Xin M."/>
            <person name="Ma C."/>
            <person name="Schmutz J."/>
            <person name="Wing R.A."/>
            <person name="Mitchell-Olds T."/>
            <person name="Schumaker K.S."/>
            <person name="Wang X."/>
        </authorList>
    </citation>
    <scope>NUCLEOTIDE SEQUENCE [LARGE SCALE GENOMIC DNA]</scope>
</reference>
<accession>V4LY19</accession>